<dbReference type="OrthoDB" id="1306280at2759"/>
<evidence type="ECO:0000259" key="1">
    <source>
        <dbReference type="Pfam" id="PF13456"/>
    </source>
</evidence>
<dbReference type="InterPro" id="IPR044730">
    <property type="entry name" value="RNase_H-like_dom_plant"/>
</dbReference>
<name>A0A7J9HHM8_9ROSI</name>
<dbReference type="InterPro" id="IPR002156">
    <property type="entry name" value="RNaseH_domain"/>
</dbReference>
<dbReference type="CDD" id="cd06222">
    <property type="entry name" value="RNase_H_like"/>
    <property type="match status" value="1"/>
</dbReference>
<dbReference type="InterPro" id="IPR012337">
    <property type="entry name" value="RNaseH-like_sf"/>
</dbReference>
<proteinExistence type="predicted"/>
<feature type="domain" description="RNase H type-1" evidence="1">
    <location>
        <begin position="305"/>
        <end position="379"/>
    </location>
</feature>
<keyword evidence="3" id="KW-1185">Reference proteome</keyword>
<comment type="caution">
    <text evidence="2">The sequence shown here is derived from an EMBL/GenBank/DDBJ whole genome shotgun (WGS) entry which is preliminary data.</text>
</comment>
<protein>
    <recommendedName>
        <fullName evidence="1">RNase H type-1 domain-containing protein</fullName>
    </recommendedName>
</protein>
<evidence type="ECO:0000313" key="2">
    <source>
        <dbReference type="EMBL" id="MBA0809357.1"/>
    </source>
</evidence>
<dbReference type="Pfam" id="PF13456">
    <property type="entry name" value="RVT_3"/>
    <property type="match status" value="1"/>
</dbReference>
<dbReference type="SUPFAM" id="SSF53098">
    <property type="entry name" value="Ribonuclease H-like"/>
    <property type="match status" value="1"/>
</dbReference>
<dbReference type="GO" id="GO:0003676">
    <property type="term" value="F:nucleic acid binding"/>
    <property type="evidence" value="ECO:0007669"/>
    <property type="project" value="InterPro"/>
</dbReference>
<organism evidence="2 3">
    <name type="scientific">Gossypium harknessii</name>
    <dbReference type="NCBI Taxonomy" id="34285"/>
    <lineage>
        <taxon>Eukaryota</taxon>
        <taxon>Viridiplantae</taxon>
        <taxon>Streptophyta</taxon>
        <taxon>Embryophyta</taxon>
        <taxon>Tracheophyta</taxon>
        <taxon>Spermatophyta</taxon>
        <taxon>Magnoliopsida</taxon>
        <taxon>eudicotyledons</taxon>
        <taxon>Gunneridae</taxon>
        <taxon>Pentapetalae</taxon>
        <taxon>rosids</taxon>
        <taxon>malvids</taxon>
        <taxon>Malvales</taxon>
        <taxon>Malvaceae</taxon>
        <taxon>Malvoideae</taxon>
        <taxon>Gossypium</taxon>
    </lineage>
</organism>
<feature type="non-terminal residue" evidence="2">
    <location>
        <position position="420"/>
    </location>
</feature>
<dbReference type="PANTHER" id="PTHR47723">
    <property type="entry name" value="OS05G0353850 PROTEIN"/>
    <property type="match status" value="1"/>
</dbReference>
<dbReference type="AlphaFoldDB" id="A0A7J9HHM8"/>
<accession>A0A7J9HHM8</accession>
<dbReference type="InterPro" id="IPR053151">
    <property type="entry name" value="RNase_H-like"/>
</dbReference>
<dbReference type="PANTHER" id="PTHR47723:SF19">
    <property type="entry name" value="POLYNUCLEOTIDYL TRANSFERASE, RIBONUCLEASE H-LIKE SUPERFAMILY PROTEIN"/>
    <property type="match status" value="1"/>
</dbReference>
<evidence type="ECO:0000313" key="3">
    <source>
        <dbReference type="Proteomes" id="UP000593560"/>
    </source>
</evidence>
<gene>
    <name evidence="2" type="ORF">Gohar_025019</name>
</gene>
<sequence length="420" mass="48901">MTPLNAPSSDGFHALFYQSQWEHVGASICEWVKRVFLCKQMDPSLTGGNITDSIIIAQEVVHSMRCKQKNKIWIFIKINLEKADHGGLGLRHLRDHNTFFMIKTGFNITTNANALLVRVLKSKYRVQSGLPESLLSGHGNFLWCSFIKVWPLIYENLLWSVGNEEDINYWKDLWIPKFGLLIKQIPYVSNFDMDCSLRDMEFHLFIHMLARIGSYEEFINGFFLIEKCFQEEDWFERIYFAASLEVSRTLTSYILHLACSKMSITRECRKGKARKKECQHLLPLQRTRSYPTSLHLVRNWVHLNTDRSIKIEDDFAAVGSLVQECNSEWIFNLYRYLGCNVLEAELCGILDGLNLSLDQGFKYILIQMDSCKAINAIQEPFSFIGAFNIPRDENQFADSLVKMVRDKRTRLHLLEDLRLR</sequence>
<dbReference type="GO" id="GO:0004523">
    <property type="term" value="F:RNA-DNA hybrid ribonuclease activity"/>
    <property type="evidence" value="ECO:0007669"/>
    <property type="project" value="InterPro"/>
</dbReference>
<dbReference type="EMBL" id="JABFAD010000009">
    <property type="protein sequence ID" value="MBA0809357.1"/>
    <property type="molecule type" value="Genomic_DNA"/>
</dbReference>
<reference evidence="2 3" key="1">
    <citation type="journal article" date="2019" name="Genome Biol. Evol.">
        <title>Insights into the evolution of the New World diploid cottons (Gossypium, subgenus Houzingenia) based on genome sequencing.</title>
        <authorList>
            <person name="Grover C.E."/>
            <person name="Arick M.A. 2nd"/>
            <person name="Thrash A."/>
            <person name="Conover J.L."/>
            <person name="Sanders W.S."/>
            <person name="Peterson D.G."/>
            <person name="Frelichowski J.E."/>
            <person name="Scheffler J.A."/>
            <person name="Scheffler B.E."/>
            <person name="Wendel J.F."/>
        </authorList>
    </citation>
    <scope>NUCLEOTIDE SEQUENCE [LARGE SCALE GENOMIC DNA]</scope>
    <source>
        <strain evidence="2">0</strain>
        <tissue evidence="2">Leaf</tissue>
    </source>
</reference>
<dbReference type="Proteomes" id="UP000593560">
    <property type="component" value="Unassembled WGS sequence"/>
</dbReference>